<dbReference type="Pfam" id="PF07727">
    <property type="entry name" value="RVT_2"/>
    <property type="match status" value="1"/>
</dbReference>
<dbReference type="GO" id="GO:0016787">
    <property type="term" value="F:hydrolase activity"/>
    <property type="evidence" value="ECO:0007669"/>
    <property type="project" value="UniProtKB-KW"/>
</dbReference>
<keyword evidence="2" id="KW-0378">Hydrolase</keyword>
<dbReference type="SUPFAM" id="SSF53098">
    <property type="entry name" value="Ribonuclease H-like"/>
    <property type="match status" value="1"/>
</dbReference>
<dbReference type="PANTHER" id="PTHR42648">
    <property type="entry name" value="TRANSPOSASE, PUTATIVE-RELATED"/>
    <property type="match status" value="1"/>
</dbReference>
<dbReference type="AlphaFoldDB" id="A0A6L2MNL3"/>
<feature type="region of interest" description="Disordered" evidence="3">
    <location>
        <begin position="720"/>
        <end position="775"/>
    </location>
</feature>
<gene>
    <name evidence="5" type="ORF">Tci_046937</name>
</gene>
<reference evidence="5" key="1">
    <citation type="journal article" date="2019" name="Sci. Rep.">
        <title>Draft genome of Tanacetum cinerariifolium, the natural source of mosquito coil.</title>
        <authorList>
            <person name="Yamashiro T."/>
            <person name="Shiraishi A."/>
            <person name="Satake H."/>
            <person name="Nakayama K."/>
        </authorList>
    </citation>
    <scope>NUCLEOTIDE SEQUENCE</scope>
</reference>
<feature type="domain" description="Reverse transcriptase Ty1/copia-type" evidence="4">
    <location>
        <begin position="339"/>
        <end position="548"/>
    </location>
</feature>
<feature type="compositionally biased region" description="Low complexity" evidence="3">
    <location>
        <begin position="731"/>
        <end position="742"/>
    </location>
</feature>
<evidence type="ECO:0000313" key="5">
    <source>
        <dbReference type="EMBL" id="GEU74959.1"/>
    </source>
</evidence>
<proteinExistence type="predicted"/>
<dbReference type="Gene3D" id="3.30.420.10">
    <property type="entry name" value="Ribonuclease H-like superfamily/Ribonuclease H"/>
    <property type="match status" value="1"/>
</dbReference>
<dbReference type="InterPro" id="IPR013103">
    <property type="entry name" value="RVT_2"/>
</dbReference>
<evidence type="ECO:0000256" key="1">
    <source>
        <dbReference type="ARBA" id="ARBA00022723"/>
    </source>
</evidence>
<dbReference type="SUPFAM" id="SSF56672">
    <property type="entry name" value="DNA/RNA polymerases"/>
    <property type="match status" value="1"/>
</dbReference>
<evidence type="ECO:0000256" key="3">
    <source>
        <dbReference type="SAM" id="MobiDB-lite"/>
    </source>
</evidence>
<feature type="compositionally biased region" description="Low complexity" evidence="3">
    <location>
        <begin position="750"/>
        <end position="775"/>
    </location>
</feature>
<dbReference type="InterPro" id="IPR043502">
    <property type="entry name" value="DNA/RNA_pol_sf"/>
</dbReference>
<dbReference type="InterPro" id="IPR036397">
    <property type="entry name" value="RNaseH_sf"/>
</dbReference>
<evidence type="ECO:0000256" key="2">
    <source>
        <dbReference type="ARBA" id="ARBA00022801"/>
    </source>
</evidence>
<dbReference type="GO" id="GO:0003676">
    <property type="term" value="F:nucleic acid binding"/>
    <property type="evidence" value="ECO:0007669"/>
    <property type="project" value="InterPro"/>
</dbReference>
<evidence type="ECO:0000259" key="4">
    <source>
        <dbReference type="Pfam" id="PF07727"/>
    </source>
</evidence>
<organism evidence="5">
    <name type="scientific">Tanacetum cinerariifolium</name>
    <name type="common">Dalmatian daisy</name>
    <name type="synonym">Chrysanthemum cinerariifolium</name>
    <dbReference type="NCBI Taxonomy" id="118510"/>
    <lineage>
        <taxon>Eukaryota</taxon>
        <taxon>Viridiplantae</taxon>
        <taxon>Streptophyta</taxon>
        <taxon>Embryophyta</taxon>
        <taxon>Tracheophyta</taxon>
        <taxon>Spermatophyta</taxon>
        <taxon>Magnoliopsida</taxon>
        <taxon>eudicotyledons</taxon>
        <taxon>Gunneridae</taxon>
        <taxon>Pentapetalae</taxon>
        <taxon>asterids</taxon>
        <taxon>campanulids</taxon>
        <taxon>Asterales</taxon>
        <taxon>Asteraceae</taxon>
        <taxon>Asteroideae</taxon>
        <taxon>Anthemideae</taxon>
        <taxon>Anthemidinae</taxon>
        <taxon>Tanacetum</taxon>
    </lineage>
</organism>
<accession>A0A6L2MNL3</accession>
<dbReference type="PANTHER" id="PTHR42648:SF32">
    <property type="entry name" value="RIBONUCLEASE H-LIKE DOMAIN, GAG-PRE-INTEGRASE DOMAIN PROTEIN-RELATED"/>
    <property type="match status" value="1"/>
</dbReference>
<keyword evidence="1" id="KW-0479">Metal-binding</keyword>
<name>A0A6L2MNL3_TANCI</name>
<protein>
    <submittedName>
        <fullName evidence="5">Retrovirus-related Pol polyprotein from transposon TNT 1-94</fullName>
    </submittedName>
</protein>
<dbReference type="InterPro" id="IPR039537">
    <property type="entry name" value="Retrotran_Ty1/copia-like"/>
</dbReference>
<dbReference type="GO" id="GO:0046872">
    <property type="term" value="F:metal ion binding"/>
    <property type="evidence" value="ECO:0007669"/>
    <property type="project" value="UniProtKB-KW"/>
</dbReference>
<dbReference type="EMBL" id="BKCJ010006984">
    <property type="protein sequence ID" value="GEU74959.1"/>
    <property type="molecule type" value="Genomic_DNA"/>
</dbReference>
<sequence>MFGTIPSILLQLGDDTAHERPSDTKDTKIAALILKFNAFKALEGEKLNGTFTRLKFLLNDLENNGVLISQDEVSATFVNSLPRKLLNTEYVVLSSDFKLPDENHMLLRVPRENKMYNVDLKNIKREFSVARTPQQNEVAERKNRTLIKAARIMLADSILPIPFWTEAVNTACYSMNYQPVVAGNQPNHNAGIQGNFDAGNVTKEVVSAQQYVLLTLWSTGSKDPHNTDADVAFDVKDNENKVHVSPYMPALEDIIYSVDEEVVVTEADFSNLETNIYLSMARMVKEQGGLNQINDKDFHTCMFACFLSQKEPKRVHQALKDPSWIEAMQEELLQFKMQKVWVLVDLPKGKRVIGSKWVFRNKKDKRGVVIRNKARLVTQGHTQEKGIDYEEVFTLVVIIEAIRLFLAYASFMGFMVYQMDVKNAFLYGTIKEEVYVCQPLGFKDHDYSDKVYKVVRALYGLHQAPRAWYETLANYLLENGFQRGKIDQNLFIKKQKGDILLVQVYVDDIIFRSTNKELCKAFENLMKDKFQMSSMGELTFFLGLQFWASVLVKKTNDVVKLQALIDKKKAVVTEDTIRLLSINSACGAREDTIRQDLRLDNANGVACLPNKDIFVELVRMGYEKPPPKLTFYKAFFSAQWKFLIHTIVQCMSAKRTAWNEFSSSMASAVISLTTDDLSFHTTKYTSPALTQKVFANMRRIGKGFSRVETPLFDTMLVQPQADAENEDNNETPTTTPTSLTLEPSPPPQTQPVTSLSPPQAQPASSSSTPQDQSTATSMTLLTIFKEYGWEISEEDVKNMLQIILAAELKVEALQVKEDLNALWRLTKEMFSTTMHIEDKEKALLIDFKRLVHQVSSTRRHDIFMFSEKDYPLTDVVLLLMLSTKLQVDKDYKMARDLVMKIFMEANKPQSRRSMDTSSN</sequence>
<dbReference type="InterPro" id="IPR012337">
    <property type="entry name" value="RNaseH-like_sf"/>
</dbReference>
<comment type="caution">
    <text evidence="5">The sequence shown here is derived from an EMBL/GenBank/DDBJ whole genome shotgun (WGS) entry which is preliminary data.</text>
</comment>